<sequence length="532" mass="55001">MVKVKGYIKGDLTGAASAYVVPTLLSRYGDFVQGQRNGEFFNDQGAQGGQRGEVGFYGSAAQRALNGVTQRAQYADAHSGVQGQRRDNGYYGNQNGVKSGHEVGRNFDTGQAFDKKGASGTYQDKNGNHRKGFKNAGFRNTYHKDESANSTSFFDDLNDEGGHKAFDQTGNSYVDQGANKNRGDFNNAAFVHDGAGKQGGYDGGTVYQDVRAQQGNEAHHNGFDDRAKLDYQHHGNNHGGQQTQGGKYFNNGGTYNEAAVRADKRGGHGFHGGRQSAAGAGVGFQGGFQNLGSDGGSAFQAGSSAFQGGSSGFQGGSGAFQGGSGAFQSGSGGFQGGSGGFQGGSSGFQGGSGGFQGGSGGFQSGNSVGFRGGGGNGFQSTILTSSGLYDPSSAVRQSNAYPYYPPPSPVPLSGPAGTGQGVLDLRGGTFYQGGGYRTPSQFLPEPAPMAPMFSPSNTNAKLSSPSSRGATPSVYHRFSKSSFRVGGEEDTGPNPDGVRGKGFATWETVGDTAAATSLRYALLAMPELRLKH</sequence>
<dbReference type="KEGG" id="tpal:117644230"/>
<keyword evidence="2" id="KW-1185">Reference proteome</keyword>
<name>A0A6P8YQ40_THRPL</name>
<dbReference type="Pfam" id="PF16009">
    <property type="entry name" value="DUF4779"/>
    <property type="match status" value="1"/>
</dbReference>
<dbReference type="GeneID" id="117644230"/>
<protein>
    <submittedName>
        <fullName evidence="3">Glycine-rich cell wall structural protein 1.8-like</fullName>
    </submittedName>
</protein>
<gene>
    <name evidence="3" type="primary">LOC117644230</name>
</gene>
<organism evidence="3">
    <name type="scientific">Thrips palmi</name>
    <name type="common">Melon thrips</name>
    <dbReference type="NCBI Taxonomy" id="161013"/>
    <lineage>
        <taxon>Eukaryota</taxon>
        <taxon>Metazoa</taxon>
        <taxon>Ecdysozoa</taxon>
        <taxon>Arthropoda</taxon>
        <taxon>Hexapoda</taxon>
        <taxon>Insecta</taxon>
        <taxon>Pterygota</taxon>
        <taxon>Neoptera</taxon>
        <taxon>Paraneoptera</taxon>
        <taxon>Thysanoptera</taxon>
        <taxon>Terebrantia</taxon>
        <taxon>Thripoidea</taxon>
        <taxon>Thripidae</taxon>
        <taxon>Thrips</taxon>
    </lineage>
</organism>
<accession>A0A6P8YQ40</accession>
<evidence type="ECO:0000313" key="3">
    <source>
        <dbReference type="RefSeq" id="XP_034239390.1"/>
    </source>
</evidence>
<feature type="region of interest" description="Disordered" evidence="1">
    <location>
        <begin position="77"/>
        <end position="136"/>
    </location>
</feature>
<proteinExistence type="predicted"/>
<evidence type="ECO:0000256" key="1">
    <source>
        <dbReference type="SAM" id="MobiDB-lite"/>
    </source>
</evidence>
<feature type="compositionally biased region" description="Gly residues" evidence="1">
    <location>
        <begin position="317"/>
        <end position="363"/>
    </location>
</feature>
<dbReference type="Proteomes" id="UP000515158">
    <property type="component" value="Unplaced"/>
</dbReference>
<dbReference type="AlphaFoldDB" id="A0A6P8YQ40"/>
<dbReference type="RefSeq" id="XP_034239390.1">
    <property type="nucleotide sequence ID" value="XM_034383499.1"/>
</dbReference>
<reference evidence="3" key="1">
    <citation type="submission" date="2025-08" db="UniProtKB">
        <authorList>
            <consortium name="RefSeq"/>
        </authorList>
    </citation>
    <scope>IDENTIFICATION</scope>
    <source>
        <tissue evidence="3">Total insect</tissue>
    </source>
</reference>
<dbReference type="OrthoDB" id="8197796at2759"/>
<evidence type="ECO:0000313" key="2">
    <source>
        <dbReference type="Proteomes" id="UP000515158"/>
    </source>
</evidence>
<feature type="region of interest" description="Disordered" evidence="1">
    <location>
        <begin position="317"/>
        <end position="373"/>
    </location>
</feature>
<dbReference type="InParanoid" id="A0A6P8YQ40"/>
<feature type="region of interest" description="Disordered" evidence="1">
    <location>
        <begin position="479"/>
        <end position="500"/>
    </location>
</feature>
<dbReference type="InterPro" id="IPR031959">
    <property type="entry name" value="DUF4779"/>
</dbReference>